<evidence type="ECO:0000313" key="2">
    <source>
        <dbReference type="Proteomes" id="UP000789920"/>
    </source>
</evidence>
<dbReference type="Proteomes" id="UP000789920">
    <property type="component" value="Unassembled WGS sequence"/>
</dbReference>
<name>A0ACA9K981_9GLOM</name>
<proteinExistence type="predicted"/>
<protein>
    <submittedName>
        <fullName evidence="1">27376_t:CDS:1</fullName>
    </submittedName>
</protein>
<evidence type="ECO:0000313" key="1">
    <source>
        <dbReference type="EMBL" id="CAG8460166.1"/>
    </source>
</evidence>
<organism evidence="1 2">
    <name type="scientific">Racocetra persica</name>
    <dbReference type="NCBI Taxonomy" id="160502"/>
    <lineage>
        <taxon>Eukaryota</taxon>
        <taxon>Fungi</taxon>
        <taxon>Fungi incertae sedis</taxon>
        <taxon>Mucoromycota</taxon>
        <taxon>Glomeromycotina</taxon>
        <taxon>Glomeromycetes</taxon>
        <taxon>Diversisporales</taxon>
        <taxon>Gigasporaceae</taxon>
        <taxon>Racocetra</taxon>
    </lineage>
</organism>
<dbReference type="EMBL" id="CAJVQC010000073">
    <property type="protein sequence ID" value="CAG8460166.1"/>
    <property type="molecule type" value="Genomic_DNA"/>
</dbReference>
<gene>
    <name evidence="1" type="ORF">RPERSI_LOCUS120</name>
</gene>
<reference evidence="1" key="1">
    <citation type="submission" date="2021-06" db="EMBL/GenBank/DDBJ databases">
        <authorList>
            <person name="Kallberg Y."/>
            <person name="Tangrot J."/>
            <person name="Rosling A."/>
        </authorList>
    </citation>
    <scope>NUCLEOTIDE SEQUENCE</scope>
    <source>
        <strain evidence="1">MA461A</strain>
    </source>
</reference>
<keyword evidence="2" id="KW-1185">Reference proteome</keyword>
<comment type="caution">
    <text evidence="1">The sequence shown here is derived from an EMBL/GenBank/DDBJ whole genome shotgun (WGS) entry which is preliminary data.</text>
</comment>
<accession>A0ACA9K981</accession>
<sequence length="285" mass="32249">MVRQRSNNGTAVSITKRTLKSTTQSSSSAQAGPRGRKSNVGAVSSTKKSTTNGKSRSKKITKNDSHRKRGKPDSGDEFYQSDDTRDDIDVDDNVTINTISNDGSHDMEDLIGVLQTRTSKKSNSRFNKFEREQETRLQEAMELINGENGVVNVWVSEMKNIALSVMKKMDEKLNNDSTCIKNLKLEFEKYQSVTTETLDHLAKIHTQSQRFRRELDNELKRLYTTDEAELNESLDHFIKDQRQVRKSLAKSNKSSIIAKEMNASKSRIARVGLENFRIPDPDISG</sequence>